<accession>A0A5N7MAT9</accession>
<evidence type="ECO:0000256" key="7">
    <source>
        <dbReference type="ARBA" id="ARBA00023136"/>
    </source>
</evidence>
<keyword evidence="3" id="KW-0813">Transport</keyword>
<feature type="transmembrane region" description="Helical" evidence="8">
    <location>
        <begin position="69"/>
        <end position="89"/>
    </location>
</feature>
<organism evidence="9 10">
    <name type="scientific">Microvirga tunisiensis</name>
    <dbReference type="NCBI Taxonomy" id="2108360"/>
    <lineage>
        <taxon>Bacteria</taxon>
        <taxon>Pseudomonadati</taxon>
        <taxon>Pseudomonadota</taxon>
        <taxon>Alphaproteobacteria</taxon>
        <taxon>Hyphomicrobiales</taxon>
        <taxon>Methylobacteriaceae</taxon>
        <taxon>Microvirga</taxon>
    </lineage>
</organism>
<keyword evidence="6 8" id="KW-1133">Transmembrane helix</keyword>
<keyword evidence="5 8" id="KW-0812">Transmembrane</keyword>
<keyword evidence="10" id="KW-1185">Reference proteome</keyword>
<proteinExistence type="inferred from homology"/>
<dbReference type="InterPro" id="IPR002781">
    <property type="entry name" value="TM_pro_TauE-like"/>
</dbReference>
<dbReference type="Proteomes" id="UP000403266">
    <property type="component" value="Unassembled WGS sequence"/>
</dbReference>
<protein>
    <recommendedName>
        <fullName evidence="8">Probable membrane transporter protein</fullName>
    </recommendedName>
</protein>
<comment type="caution">
    <text evidence="9">The sequence shown here is derived from an EMBL/GenBank/DDBJ whole genome shotgun (WGS) entry which is preliminary data.</text>
</comment>
<keyword evidence="4 8" id="KW-1003">Cell membrane</keyword>
<evidence type="ECO:0000313" key="9">
    <source>
        <dbReference type="EMBL" id="MPR23760.1"/>
    </source>
</evidence>
<dbReference type="AlphaFoldDB" id="A0A5N7MAT9"/>
<evidence type="ECO:0000313" key="10">
    <source>
        <dbReference type="Proteomes" id="UP000403266"/>
    </source>
</evidence>
<name>A0A5N7MAT9_9HYPH</name>
<dbReference type="PANTHER" id="PTHR30269:SF37">
    <property type="entry name" value="MEMBRANE TRANSPORTER PROTEIN"/>
    <property type="match status" value="1"/>
</dbReference>
<evidence type="ECO:0000256" key="6">
    <source>
        <dbReference type="ARBA" id="ARBA00022989"/>
    </source>
</evidence>
<evidence type="ECO:0000256" key="2">
    <source>
        <dbReference type="ARBA" id="ARBA00009142"/>
    </source>
</evidence>
<evidence type="ECO:0000256" key="3">
    <source>
        <dbReference type="ARBA" id="ARBA00022448"/>
    </source>
</evidence>
<evidence type="ECO:0000256" key="1">
    <source>
        <dbReference type="ARBA" id="ARBA00004651"/>
    </source>
</evidence>
<evidence type="ECO:0000256" key="8">
    <source>
        <dbReference type="RuleBase" id="RU363041"/>
    </source>
</evidence>
<dbReference type="OrthoDB" id="7028171at2"/>
<dbReference type="GO" id="GO:0005886">
    <property type="term" value="C:plasma membrane"/>
    <property type="evidence" value="ECO:0007669"/>
    <property type="project" value="UniProtKB-SubCell"/>
</dbReference>
<comment type="similarity">
    <text evidence="2 8">Belongs to the 4-toluene sulfonate uptake permease (TSUP) (TC 2.A.102) family.</text>
</comment>
<dbReference type="RefSeq" id="WP_152708665.1">
    <property type="nucleotide sequence ID" value="NZ_VOSJ01000001.1"/>
</dbReference>
<feature type="transmembrane region" description="Helical" evidence="8">
    <location>
        <begin position="224"/>
        <end position="243"/>
    </location>
</feature>
<evidence type="ECO:0000256" key="5">
    <source>
        <dbReference type="ARBA" id="ARBA00022692"/>
    </source>
</evidence>
<feature type="transmembrane region" description="Helical" evidence="8">
    <location>
        <begin position="95"/>
        <end position="115"/>
    </location>
</feature>
<dbReference type="EMBL" id="VOSK01000001">
    <property type="protein sequence ID" value="MPR23760.1"/>
    <property type="molecule type" value="Genomic_DNA"/>
</dbReference>
<dbReference type="Pfam" id="PF01925">
    <property type="entry name" value="TauE"/>
    <property type="match status" value="1"/>
</dbReference>
<keyword evidence="7 8" id="KW-0472">Membrane</keyword>
<feature type="transmembrane region" description="Helical" evidence="8">
    <location>
        <begin position="127"/>
        <end position="146"/>
    </location>
</feature>
<dbReference type="PANTHER" id="PTHR30269">
    <property type="entry name" value="TRANSMEMBRANE PROTEIN YFCA"/>
    <property type="match status" value="1"/>
</dbReference>
<comment type="subcellular location">
    <subcellularLocation>
        <location evidence="1 8">Cell membrane</location>
        <topology evidence="1 8">Multi-pass membrane protein</topology>
    </subcellularLocation>
</comment>
<sequence length="254" mass="27037">MDLSFYVAAIPAVVLLGLSKGGFSGVGMLATPLVALVISPVEAAAILLPILVVQDMISVIAYRATWDRWNLLVLLAGALPGVFLAYLLAARVSESAVELAVGLISIVFAARRLVIDRRGQGELTAKPNLLIGWLCGAASGFTSMIAHAGTPPFQIFVIPQRLPQNIFVGTSVMFFATVNLLKVLPYFMLGQFSAKNLIVSTTLLPLAVLSTWLGIYIVRRTSSARFITIIYILMVLVGGKLVFNGLSDFAAGGV</sequence>
<feature type="transmembrane region" description="Helical" evidence="8">
    <location>
        <begin position="34"/>
        <end position="57"/>
    </location>
</feature>
<feature type="transmembrane region" description="Helical" evidence="8">
    <location>
        <begin position="166"/>
        <end position="185"/>
    </location>
</feature>
<evidence type="ECO:0000256" key="4">
    <source>
        <dbReference type="ARBA" id="ARBA00022475"/>
    </source>
</evidence>
<gene>
    <name evidence="9" type="ORF">FS320_00635</name>
</gene>
<reference evidence="9 10" key="1">
    <citation type="journal article" date="2019" name="Syst. Appl. Microbiol.">
        <title>Microvirga tunisiensis sp. nov., a root nodule symbiotic bacterium isolated from Lupinus micranthus and L. luteus grown in Northern Tunisia.</title>
        <authorList>
            <person name="Msaddak A."/>
            <person name="Rejili M."/>
            <person name="Duran D."/>
            <person name="Mars M."/>
            <person name="Palacios J.M."/>
            <person name="Ruiz-Argueso T."/>
            <person name="Rey L."/>
            <person name="Imperial J."/>
        </authorList>
    </citation>
    <scope>NUCLEOTIDE SEQUENCE [LARGE SCALE GENOMIC DNA]</scope>
    <source>
        <strain evidence="9 10">Lmie10</strain>
    </source>
</reference>
<dbReference type="InterPro" id="IPR052017">
    <property type="entry name" value="TSUP"/>
</dbReference>
<feature type="transmembrane region" description="Helical" evidence="8">
    <location>
        <begin position="197"/>
        <end position="218"/>
    </location>
</feature>